<name>A0A4Q7M2I4_9MICO</name>
<dbReference type="Gene3D" id="3.40.50.2000">
    <property type="entry name" value="Glycogen Phosphorylase B"/>
    <property type="match status" value="2"/>
</dbReference>
<dbReference type="SUPFAM" id="SSF53756">
    <property type="entry name" value="UDP-Glycosyltransferase/glycogen phosphorylase"/>
    <property type="match status" value="1"/>
</dbReference>
<organism evidence="2 3">
    <name type="scientific">Xylanimonas ulmi</name>
    <dbReference type="NCBI Taxonomy" id="228973"/>
    <lineage>
        <taxon>Bacteria</taxon>
        <taxon>Bacillati</taxon>
        <taxon>Actinomycetota</taxon>
        <taxon>Actinomycetes</taxon>
        <taxon>Micrococcales</taxon>
        <taxon>Promicromonosporaceae</taxon>
        <taxon>Xylanimonas</taxon>
    </lineage>
</organism>
<reference evidence="2 3" key="1">
    <citation type="submission" date="2019-02" db="EMBL/GenBank/DDBJ databases">
        <title>Sequencing the genomes of 1000 actinobacteria strains.</title>
        <authorList>
            <person name="Klenk H.-P."/>
        </authorList>
    </citation>
    <scope>NUCLEOTIDE SEQUENCE [LARGE SCALE GENOMIC DNA]</scope>
    <source>
        <strain evidence="2 3">DSM 16932</strain>
    </source>
</reference>
<dbReference type="GO" id="GO:0003825">
    <property type="term" value="F:alpha,alpha-trehalose-phosphate synthase (UDP-forming) activity"/>
    <property type="evidence" value="ECO:0007669"/>
    <property type="project" value="TreeGrafter"/>
</dbReference>
<evidence type="ECO:0000313" key="2">
    <source>
        <dbReference type="EMBL" id="RZS62096.1"/>
    </source>
</evidence>
<dbReference type="GO" id="GO:0005992">
    <property type="term" value="P:trehalose biosynthetic process"/>
    <property type="evidence" value="ECO:0007669"/>
    <property type="project" value="InterPro"/>
</dbReference>
<dbReference type="Pfam" id="PF02358">
    <property type="entry name" value="Trehalose_PPase"/>
    <property type="match status" value="1"/>
</dbReference>
<dbReference type="Proteomes" id="UP000293852">
    <property type="component" value="Unassembled WGS sequence"/>
</dbReference>
<dbReference type="InterPro" id="IPR001830">
    <property type="entry name" value="Glyco_trans_20"/>
</dbReference>
<keyword evidence="3" id="KW-1185">Reference proteome</keyword>
<accession>A0A4Q7M2I4</accession>
<dbReference type="Gene3D" id="3.30.70.1020">
    <property type="entry name" value="Trehalose-6-phosphate phosphatase related protein, domain 2"/>
    <property type="match status" value="1"/>
</dbReference>
<proteinExistence type="inferred from homology"/>
<gene>
    <name evidence="2" type="ORF">EV386_2414</name>
</gene>
<evidence type="ECO:0000256" key="1">
    <source>
        <dbReference type="ARBA" id="ARBA00008799"/>
    </source>
</evidence>
<dbReference type="CDD" id="cd03788">
    <property type="entry name" value="GT20_TPS"/>
    <property type="match status" value="1"/>
</dbReference>
<dbReference type="SUPFAM" id="SSF56784">
    <property type="entry name" value="HAD-like"/>
    <property type="match status" value="1"/>
</dbReference>
<sequence>MTGKEMPGDHERYDLVVVANRLPVDFSVRPGGGVDWQRSPGGLVTALEPVMQHADGAWVGWSGAPDLESEPFDADGMRLVPVTLSESEIERYYEGFSNDTLWPLYHDVVATPSYHRQWWDAYRRVNQRFADAAAAQAADGAVVWVHDYQLQLVPKMLRDQRPDLRIGFFDHIPFPPVELFGQLPWRRQIVEGLLGADLVGFQRGGDASNFIRAVRRLTDHTTRGPIVSIDEGRSRQGGPAARHVRAGAFPISIDSTRFDALARTPEVQTRAKEIRAELGDPDVVMLGVDRLDYTKGIRHRIKAYGELLDDGRIDAARTTLVQVASPSRENVGAYQELREHVEVLVGRINGEFGELGHSAIHYLHHSYPAEEMAALYLAADVMLVTSLRDGMNLVAKEYIAARSDEQGVLVLSEFTGAADELGSGPLLINPHDIEGTKDAIVAAARMTAREQRRRMRRLRRKVMADDVAKWSQTFLGVLQAMPRRTPAPAAPARAPEPHTLADTRTLADSRALADARTLAEPVESAADEQRTLVEPRTLVESVESPSGAARVVARTEPDDGVPASLGHALDALAAADDATVLVGLDFDGTLAPLVDDPTASAMTPAARDAVERLAALPASARVRLALVSGRDLADLAERARPPAGAYLVGSHGAETGHVRPDGTLEALPVDLTPEQAAALAAATAGLEQVAAQSEGAWVQHKPSAAVLHTRLSPPDAAADAVERARDVVARLGLKAMYGKDVVEVAVVAADKGSALTRLRAAVGPHDARPEPDGVAGAAQVHVLYAGDDTTDEHAFAALEAGDVAVKVGDGATVATHRVADVDTLAAALLRLADAAARRSKDPLTVA</sequence>
<dbReference type="Gene3D" id="3.40.50.1000">
    <property type="entry name" value="HAD superfamily/HAD-like"/>
    <property type="match status" value="1"/>
</dbReference>
<protein>
    <submittedName>
        <fullName evidence="2">Trehalose 6-phosphate synthase/phosphatase</fullName>
    </submittedName>
</protein>
<dbReference type="InterPro" id="IPR003337">
    <property type="entry name" value="Trehalose_PPase"/>
</dbReference>
<dbReference type="InterPro" id="IPR023214">
    <property type="entry name" value="HAD_sf"/>
</dbReference>
<evidence type="ECO:0000313" key="3">
    <source>
        <dbReference type="Proteomes" id="UP000293852"/>
    </source>
</evidence>
<dbReference type="NCBIfam" id="TIGR00685">
    <property type="entry name" value="T6PP"/>
    <property type="match status" value="1"/>
</dbReference>
<dbReference type="InterPro" id="IPR036412">
    <property type="entry name" value="HAD-like_sf"/>
</dbReference>
<dbReference type="AlphaFoldDB" id="A0A4Q7M2I4"/>
<dbReference type="PANTHER" id="PTHR10788">
    <property type="entry name" value="TREHALOSE-6-PHOSPHATE SYNTHASE"/>
    <property type="match status" value="1"/>
</dbReference>
<dbReference type="EMBL" id="SGWX01000001">
    <property type="protein sequence ID" value="RZS62096.1"/>
    <property type="molecule type" value="Genomic_DNA"/>
</dbReference>
<comment type="similarity">
    <text evidence="1">Belongs to the glycosyltransferase 20 family.</text>
</comment>
<dbReference type="Pfam" id="PF00982">
    <property type="entry name" value="Glyco_transf_20"/>
    <property type="match status" value="1"/>
</dbReference>
<comment type="caution">
    <text evidence="2">The sequence shown here is derived from an EMBL/GenBank/DDBJ whole genome shotgun (WGS) entry which is preliminary data.</text>
</comment>
<dbReference type="PANTHER" id="PTHR10788:SF106">
    <property type="entry name" value="BCDNA.GH08860"/>
    <property type="match status" value="1"/>
</dbReference>